<keyword evidence="13" id="KW-0472">Membrane</keyword>
<keyword evidence="3" id="KW-1201">Platelet aggregation inhibiting toxin</keyword>
<dbReference type="GO" id="GO:0030166">
    <property type="term" value="P:proteoglycan biosynthetic process"/>
    <property type="evidence" value="ECO:0007669"/>
    <property type="project" value="TreeGrafter"/>
</dbReference>
<keyword evidence="13" id="KW-0812">Transmembrane</keyword>
<evidence type="ECO:0000256" key="12">
    <source>
        <dbReference type="PIRSR" id="PIRSR609283-1"/>
    </source>
</evidence>
<feature type="binding site" evidence="12">
    <location>
        <position position="222"/>
    </location>
    <ligand>
        <name>Ca(2+)</name>
        <dbReference type="ChEBI" id="CHEBI:29108"/>
    </ligand>
</feature>
<keyword evidence="6" id="KW-0378">Hydrolase</keyword>
<dbReference type="InterPro" id="IPR009283">
    <property type="entry name" value="Apyrase"/>
</dbReference>
<reference evidence="14" key="1">
    <citation type="journal article" date="2023" name="IScience">
        <title>Live-bearing cockroach genome reveals convergent evolutionary mechanisms linked to viviparity in insects and beyond.</title>
        <authorList>
            <person name="Fouks B."/>
            <person name="Harrison M.C."/>
            <person name="Mikhailova A.A."/>
            <person name="Marchal E."/>
            <person name="English S."/>
            <person name="Carruthers M."/>
            <person name="Jennings E.C."/>
            <person name="Chiamaka E.L."/>
            <person name="Frigard R.A."/>
            <person name="Pippel M."/>
            <person name="Attardo G.M."/>
            <person name="Benoit J.B."/>
            <person name="Bornberg-Bauer E."/>
            <person name="Tobe S.S."/>
        </authorList>
    </citation>
    <scope>NUCLEOTIDE SEQUENCE</scope>
    <source>
        <strain evidence="14">Stay&amp;Tobe</strain>
    </source>
</reference>
<dbReference type="PANTHER" id="PTHR13023">
    <property type="entry name" value="APYRASE"/>
    <property type="match status" value="1"/>
</dbReference>
<keyword evidence="7 12" id="KW-0106">Calcium</keyword>
<evidence type="ECO:0000313" key="15">
    <source>
        <dbReference type="Proteomes" id="UP001233999"/>
    </source>
</evidence>
<evidence type="ECO:0000256" key="8">
    <source>
        <dbReference type="ARBA" id="ARBA00023240"/>
    </source>
</evidence>
<feature type="binding site" evidence="12">
    <location>
        <position position="352"/>
    </location>
    <ligand>
        <name>Ca(2+)</name>
        <dbReference type="ChEBI" id="CHEBI:29108"/>
    </ligand>
</feature>
<dbReference type="AlphaFoldDB" id="A0AAD7ZIB9"/>
<evidence type="ECO:0000256" key="6">
    <source>
        <dbReference type="ARBA" id="ARBA00022801"/>
    </source>
</evidence>
<reference evidence="14" key="2">
    <citation type="submission" date="2023-05" db="EMBL/GenBank/DDBJ databases">
        <authorList>
            <person name="Fouks B."/>
        </authorList>
    </citation>
    <scope>NUCLEOTIDE SEQUENCE</scope>
    <source>
        <strain evidence="14">Stay&amp;Tobe</strain>
        <tissue evidence="14">Testes</tissue>
    </source>
</reference>
<dbReference type="InterPro" id="IPR036258">
    <property type="entry name" value="Apyrase_sf"/>
</dbReference>
<dbReference type="Gene3D" id="2.120.10.100">
    <property type="entry name" value="Apyrase"/>
    <property type="match status" value="1"/>
</dbReference>
<dbReference type="GO" id="GO:0004382">
    <property type="term" value="F:GDP phosphatase activity"/>
    <property type="evidence" value="ECO:0007669"/>
    <property type="project" value="TreeGrafter"/>
</dbReference>
<comment type="similarity">
    <text evidence="9">Belongs to the apyrase family.</text>
</comment>
<keyword evidence="4" id="KW-0800">Toxin</keyword>
<dbReference type="EC" id="3.6.1.5" evidence="2"/>
<dbReference type="Proteomes" id="UP001233999">
    <property type="component" value="Unassembled WGS sequence"/>
</dbReference>
<proteinExistence type="inferred from homology"/>
<dbReference type="PANTHER" id="PTHR13023:SF3">
    <property type="entry name" value="SOLUBLE CALCIUM-ACTIVATED NUCLEOTIDASE 1"/>
    <property type="match status" value="1"/>
</dbReference>
<keyword evidence="15" id="KW-1185">Reference proteome</keyword>
<feature type="binding site" evidence="12">
    <location>
        <position position="176"/>
    </location>
    <ligand>
        <name>Ca(2+)</name>
        <dbReference type="ChEBI" id="CHEBI:29108"/>
    </ligand>
</feature>
<evidence type="ECO:0000256" key="2">
    <source>
        <dbReference type="ARBA" id="ARBA00012148"/>
    </source>
</evidence>
<evidence type="ECO:0000256" key="3">
    <source>
        <dbReference type="ARBA" id="ARBA00022442"/>
    </source>
</evidence>
<dbReference type="GO" id="GO:0090729">
    <property type="term" value="F:toxin activity"/>
    <property type="evidence" value="ECO:0007669"/>
    <property type="project" value="UniProtKB-KW"/>
</dbReference>
<evidence type="ECO:0000313" key="14">
    <source>
        <dbReference type="EMBL" id="KAJ9581244.1"/>
    </source>
</evidence>
<keyword evidence="13" id="KW-1133">Transmembrane helix</keyword>
<dbReference type="GO" id="GO:0004050">
    <property type="term" value="F:apyrase activity"/>
    <property type="evidence" value="ECO:0007669"/>
    <property type="project" value="UniProtKB-EC"/>
</dbReference>
<feature type="binding site" evidence="12">
    <location>
        <position position="175"/>
    </location>
    <ligand>
        <name>Ca(2+)</name>
        <dbReference type="ChEBI" id="CHEBI:29108"/>
    </ligand>
</feature>
<evidence type="ECO:0000256" key="13">
    <source>
        <dbReference type="SAM" id="Phobius"/>
    </source>
</evidence>
<name>A0AAD7ZIB9_DIPPU</name>
<dbReference type="GO" id="GO:0005509">
    <property type="term" value="F:calcium ion binding"/>
    <property type="evidence" value="ECO:0007669"/>
    <property type="project" value="InterPro"/>
</dbReference>
<dbReference type="GO" id="GO:0045134">
    <property type="term" value="F:UDP phosphatase activity"/>
    <property type="evidence" value="ECO:0007669"/>
    <property type="project" value="TreeGrafter"/>
</dbReference>
<evidence type="ECO:0000256" key="1">
    <source>
        <dbReference type="ARBA" id="ARBA00001913"/>
    </source>
</evidence>
<evidence type="ECO:0000256" key="10">
    <source>
        <dbReference type="ARBA" id="ARBA00047297"/>
    </source>
</evidence>
<evidence type="ECO:0000256" key="9">
    <source>
        <dbReference type="ARBA" id="ARBA00025738"/>
    </source>
</evidence>
<feature type="binding site" evidence="12">
    <location>
        <position position="403"/>
    </location>
    <ligand>
        <name>Ca(2+)</name>
        <dbReference type="ChEBI" id="CHEBI:29108"/>
    </ligand>
</feature>
<dbReference type="EMBL" id="JASPKZ010007966">
    <property type="protein sequence ID" value="KAJ9581244.1"/>
    <property type="molecule type" value="Genomic_DNA"/>
</dbReference>
<gene>
    <name evidence="14" type="ORF">L9F63_023570</name>
</gene>
<dbReference type="SUPFAM" id="SSF101887">
    <property type="entry name" value="Apyrase"/>
    <property type="match status" value="1"/>
</dbReference>
<comment type="caution">
    <text evidence="14">The sequence shown here is derived from an EMBL/GenBank/DDBJ whole genome shotgun (WGS) entry which is preliminary data.</text>
</comment>
<feature type="transmembrane region" description="Helical" evidence="13">
    <location>
        <begin position="40"/>
        <end position="59"/>
    </location>
</feature>
<evidence type="ECO:0000256" key="7">
    <source>
        <dbReference type="ARBA" id="ARBA00022837"/>
    </source>
</evidence>
<evidence type="ECO:0000256" key="11">
    <source>
        <dbReference type="ARBA" id="ARBA00074431"/>
    </source>
</evidence>
<accession>A0AAD7ZIB9</accession>
<dbReference type="FunFam" id="2.120.10.100:FF:000001">
    <property type="entry name" value="Soluble calcium-activated nucleotidase 1"/>
    <property type="match status" value="1"/>
</dbReference>
<organism evidence="14 15">
    <name type="scientific">Diploptera punctata</name>
    <name type="common">Pacific beetle cockroach</name>
    <dbReference type="NCBI Taxonomy" id="6984"/>
    <lineage>
        <taxon>Eukaryota</taxon>
        <taxon>Metazoa</taxon>
        <taxon>Ecdysozoa</taxon>
        <taxon>Arthropoda</taxon>
        <taxon>Hexapoda</taxon>
        <taxon>Insecta</taxon>
        <taxon>Pterygota</taxon>
        <taxon>Neoptera</taxon>
        <taxon>Polyneoptera</taxon>
        <taxon>Dictyoptera</taxon>
        <taxon>Blattodea</taxon>
        <taxon>Blaberoidea</taxon>
        <taxon>Blaberidae</taxon>
        <taxon>Diplopterinae</taxon>
        <taxon>Diploptera</taxon>
    </lineage>
</organism>
<evidence type="ECO:0000256" key="5">
    <source>
        <dbReference type="ARBA" id="ARBA00022723"/>
    </source>
</evidence>
<comment type="catalytic activity">
    <reaction evidence="10">
        <text>a ribonucleoside 5'-triphosphate + 2 H2O = a ribonucleoside 5'-phosphate + 2 phosphate + 2 H(+)</text>
        <dbReference type="Rhea" id="RHEA:36795"/>
        <dbReference type="ChEBI" id="CHEBI:15377"/>
        <dbReference type="ChEBI" id="CHEBI:15378"/>
        <dbReference type="ChEBI" id="CHEBI:43474"/>
        <dbReference type="ChEBI" id="CHEBI:58043"/>
        <dbReference type="ChEBI" id="CHEBI:61557"/>
        <dbReference type="EC" id="3.6.1.5"/>
    </reaction>
    <physiologicalReaction direction="left-to-right" evidence="10">
        <dbReference type="Rhea" id="RHEA:36796"/>
    </physiologicalReaction>
</comment>
<evidence type="ECO:0000256" key="4">
    <source>
        <dbReference type="ARBA" id="ARBA00022656"/>
    </source>
</evidence>
<feature type="binding site" evidence="12">
    <location>
        <position position="291"/>
    </location>
    <ligand>
        <name>Ca(2+)</name>
        <dbReference type="ChEBI" id="CHEBI:29108"/>
    </ligand>
</feature>
<keyword evidence="5 12" id="KW-0479">Metal-binding</keyword>
<keyword evidence="8" id="KW-1199">Hemostasis impairing toxin</keyword>
<protein>
    <recommendedName>
        <fullName evidence="11">Apyrase</fullName>
        <ecNumber evidence="2">3.6.1.5</ecNumber>
    </recommendedName>
</protein>
<sequence length="408" mass="46377">MPQDSDGGEMIMSLREWRQAIRTPTTYRVGNSTLRIQTQFVSLVAFIGLLVLLILYTYAIDHHSSDNIESIKSKPSTKLYLPSVTAFNVDIYNNTYPLTTPVRTPKGMRYRIGIVSDLDKESKSKTEDFTWLSYYKKGTLLWNPVSNNIKVVWDSGEPIVLKSSLGESGRGMELSELVVFNGKLYTVDDRTGIIYELFDDKVIPFVMLNDGDGRMNKGFKSEWAAVKNKRLYIGGLGKEWTTNTGEAVNTYPQWIKTVSPTGEVDHHNWYQKYLTLRRILGIEFPGYVTHEAVVWSDIHDLWFFLPRRCSKESYNDVLDESRGCNVMITADSSFTDIKVKYIGSVIPTHGFSSFRFIPGSSDEVIIALRSEENNGATATYIMGFDIKGNILLPETKIADKKYEGFEFI</sequence>
<dbReference type="Pfam" id="PF06079">
    <property type="entry name" value="Apyrase"/>
    <property type="match status" value="1"/>
</dbReference>
<comment type="cofactor">
    <cofactor evidence="1 12">
        <name>Ca(2+)</name>
        <dbReference type="ChEBI" id="CHEBI:29108"/>
    </cofactor>
</comment>